<evidence type="ECO:0000313" key="2">
    <source>
        <dbReference type="EMBL" id="EDS36762.1"/>
    </source>
</evidence>
<dbReference type="VEuPathDB" id="VectorBase:CQUJHB018154"/>
<reference evidence="3" key="2">
    <citation type="submission" date="2020-05" db="UniProtKB">
        <authorList>
            <consortium name="EnsemblMetazoa"/>
        </authorList>
    </citation>
    <scope>IDENTIFICATION</scope>
    <source>
        <strain evidence="3">JHB</strain>
    </source>
</reference>
<sequence length="83" mass="8680">MDTKNSHVAARKRRKLQQAQLKVGEPPSGTGGGGGGGGADQVPQTKNTVAVLNELKRNLVYNLESQSGPVHAPLFTMSVVVSI</sequence>
<dbReference type="STRING" id="7176.B0WXV2"/>
<evidence type="ECO:0000313" key="3">
    <source>
        <dbReference type="EnsemblMetazoa" id="CPIJ011849-PA"/>
    </source>
</evidence>
<dbReference type="HOGENOM" id="CLU_2544827_0_0_1"/>
<keyword evidence="4" id="KW-1185">Reference proteome</keyword>
<organism>
    <name type="scientific">Culex quinquefasciatus</name>
    <name type="common">Southern house mosquito</name>
    <name type="synonym">Culex pungens</name>
    <dbReference type="NCBI Taxonomy" id="7176"/>
    <lineage>
        <taxon>Eukaryota</taxon>
        <taxon>Metazoa</taxon>
        <taxon>Ecdysozoa</taxon>
        <taxon>Arthropoda</taxon>
        <taxon>Hexapoda</taxon>
        <taxon>Insecta</taxon>
        <taxon>Pterygota</taxon>
        <taxon>Neoptera</taxon>
        <taxon>Endopterygota</taxon>
        <taxon>Diptera</taxon>
        <taxon>Nematocera</taxon>
        <taxon>Culicoidea</taxon>
        <taxon>Culicidae</taxon>
        <taxon>Culicinae</taxon>
        <taxon>Culicini</taxon>
        <taxon>Culex</taxon>
        <taxon>Culex</taxon>
    </lineage>
</organism>
<evidence type="ECO:0000256" key="1">
    <source>
        <dbReference type="SAM" id="MobiDB-lite"/>
    </source>
</evidence>
<dbReference type="VEuPathDB" id="VectorBase:CPIJ011849"/>
<accession>B0WXV2</accession>
<reference evidence="2" key="1">
    <citation type="submission" date="2007-03" db="EMBL/GenBank/DDBJ databases">
        <title>Annotation of Culex pipiens quinquefasciatus.</title>
        <authorList>
            <consortium name="The Broad Institute Genome Sequencing Platform"/>
            <person name="Atkinson P.W."/>
            <person name="Hemingway J."/>
            <person name="Christensen B.M."/>
            <person name="Higgs S."/>
            <person name="Kodira C."/>
            <person name="Hannick L."/>
            <person name="Megy K."/>
            <person name="O'Leary S."/>
            <person name="Pearson M."/>
            <person name="Haas B.J."/>
            <person name="Mauceli E."/>
            <person name="Wortman J.R."/>
            <person name="Lee N.H."/>
            <person name="Guigo R."/>
            <person name="Stanke M."/>
            <person name="Alvarado L."/>
            <person name="Amedeo P."/>
            <person name="Antoine C.H."/>
            <person name="Arensburger P."/>
            <person name="Bidwell S.L."/>
            <person name="Crawford M."/>
            <person name="Camaro F."/>
            <person name="Devon K."/>
            <person name="Engels R."/>
            <person name="Hammond M."/>
            <person name="Howarth C."/>
            <person name="Koehrsen M."/>
            <person name="Lawson D."/>
            <person name="Montgomery P."/>
            <person name="Nene V."/>
            <person name="Nusbaum C."/>
            <person name="Puiu D."/>
            <person name="Romero-Severson J."/>
            <person name="Severson D.W."/>
            <person name="Shumway M."/>
            <person name="Sisk P."/>
            <person name="Stolte C."/>
            <person name="Zeng Q."/>
            <person name="Eisenstadt E."/>
            <person name="Fraser-Liggett C."/>
            <person name="Strausberg R."/>
            <person name="Galagan J."/>
            <person name="Birren B."/>
            <person name="Collins F.H."/>
        </authorList>
    </citation>
    <scope>NUCLEOTIDE SEQUENCE [LARGE SCALE GENOMIC DNA]</scope>
    <source>
        <strain evidence="2">JHB</strain>
    </source>
</reference>
<gene>
    <name evidence="3" type="primary">6044765</name>
    <name evidence="2" type="ORF">CpipJ_CPIJ011849</name>
</gene>
<name>B0WXV2_CULQU</name>
<proteinExistence type="predicted"/>
<dbReference type="EnsemblMetazoa" id="CPIJ011849-RA">
    <property type="protein sequence ID" value="CPIJ011849-PA"/>
    <property type="gene ID" value="CPIJ011849"/>
</dbReference>
<feature type="region of interest" description="Disordered" evidence="1">
    <location>
        <begin position="1"/>
        <end position="43"/>
    </location>
</feature>
<dbReference type="SUPFAM" id="SSF54768">
    <property type="entry name" value="dsRNA-binding domain-like"/>
    <property type="match status" value="1"/>
</dbReference>
<evidence type="ECO:0000313" key="4">
    <source>
        <dbReference type="Proteomes" id="UP000002320"/>
    </source>
</evidence>
<dbReference type="Proteomes" id="UP000002320">
    <property type="component" value="Unassembled WGS sequence"/>
</dbReference>
<feature type="compositionally biased region" description="Gly residues" evidence="1">
    <location>
        <begin position="29"/>
        <end position="39"/>
    </location>
</feature>
<dbReference type="OrthoDB" id="10268011at2759"/>
<dbReference type="EMBL" id="DS232174">
    <property type="protein sequence ID" value="EDS36762.1"/>
    <property type="molecule type" value="Genomic_DNA"/>
</dbReference>
<dbReference type="InParanoid" id="B0WXV2"/>
<dbReference type="Gene3D" id="3.30.160.20">
    <property type="match status" value="1"/>
</dbReference>
<protein>
    <submittedName>
        <fullName evidence="2 3">Adenosine deaminase acting on RNA</fullName>
    </submittedName>
</protein>
<dbReference type="eggNOG" id="KOG2777">
    <property type="taxonomic scope" value="Eukaryota"/>
</dbReference>
<dbReference type="KEGG" id="cqu:CpipJ_CPIJ011849"/>
<dbReference type="AlphaFoldDB" id="B0WXV2"/>